<gene>
    <name evidence="2" type="ORF">VIBNISOn1_450102</name>
</gene>
<dbReference type="Proteomes" id="UP000018211">
    <property type="component" value="Unassembled WGS sequence"/>
</dbReference>
<dbReference type="SUPFAM" id="SSF54593">
    <property type="entry name" value="Glyoxalase/Bleomycin resistance protein/Dihydroxybiphenyl dioxygenase"/>
    <property type="match status" value="1"/>
</dbReference>
<evidence type="ECO:0000313" key="2">
    <source>
        <dbReference type="EMBL" id="CCO48138.1"/>
    </source>
</evidence>
<dbReference type="InterPro" id="IPR004360">
    <property type="entry name" value="Glyas_Fos-R_dOase_dom"/>
</dbReference>
<dbReference type="InterPro" id="IPR052164">
    <property type="entry name" value="Anthracycline_SecMetBiosynth"/>
</dbReference>
<reference evidence="2 3" key="1">
    <citation type="journal article" date="2013" name="ISME J.">
        <title>Comparative genomics of pathogenic lineages of Vibrio nigripulchritudo identifies virulence-associated traits.</title>
        <authorList>
            <person name="Goudenege D."/>
            <person name="Labreuche Y."/>
            <person name="Krin E."/>
            <person name="Ansquer D."/>
            <person name="Mangenot S."/>
            <person name="Calteau A."/>
            <person name="Medigue C."/>
            <person name="Mazel D."/>
            <person name="Polz M.F."/>
            <person name="Le Roux F."/>
        </authorList>
    </citation>
    <scope>NUCLEOTIDE SEQUENCE [LARGE SCALE GENOMIC DNA]</scope>
    <source>
        <strain evidence="2 3">SOn1</strain>
    </source>
</reference>
<dbReference type="CDD" id="cd07247">
    <property type="entry name" value="SgaA_N_like"/>
    <property type="match status" value="1"/>
</dbReference>
<comment type="caution">
    <text evidence="2">The sequence shown here is derived from an EMBL/GenBank/DDBJ whole genome shotgun (WGS) entry which is preliminary data.</text>
</comment>
<organism evidence="2 3">
    <name type="scientific">Vibrio nigripulchritudo SOn1</name>
    <dbReference type="NCBI Taxonomy" id="1238450"/>
    <lineage>
        <taxon>Bacteria</taxon>
        <taxon>Pseudomonadati</taxon>
        <taxon>Pseudomonadota</taxon>
        <taxon>Gammaproteobacteria</taxon>
        <taxon>Vibrionales</taxon>
        <taxon>Vibrionaceae</taxon>
        <taxon>Vibrio</taxon>
    </lineage>
</organism>
<keyword evidence="2" id="KW-0456">Lyase</keyword>
<dbReference type="AlphaFoldDB" id="A0AAV2VUR9"/>
<dbReference type="PROSITE" id="PS51819">
    <property type="entry name" value="VOC"/>
    <property type="match status" value="1"/>
</dbReference>
<accession>A0AAV2VUR9</accession>
<dbReference type="GO" id="GO:0016829">
    <property type="term" value="F:lyase activity"/>
    <property type="evidence" value="ECO:0007669"/>
    <property type="project" value="UniProtKB-KW"/>
</dbReference>
<dbReference type="PANTHER" id="PTHR33993:SF2">
    <property type="entry name" value="VOC DOMAIN-CONTAINING PROTEIN"/>
    <property type="match status" value="1"/>
</dbReference>
<dbReference type="RefSeq" id="WP_004403663.1">
    <property type="nucleotide sequence ID" value="NZ_LK391965.1"/>
</dbReference>
<name>A0AAV2VUR9_9VIBR</name>
<sequence>MKNPVGYFEIPVRDIDRAIKFYEVVFGHQFERAVIDGNEMAIFSSNDQWEGISGALVKGESYVPSKDGSRLYFNTENIEETLAKVLSQGGRVLYPKTSIGELGWVAEFEDIEGNCIALHSS</sequence>
<dbReference type="Pfam" id="PF00903">
    <property type="entry name" value="Glyoxalase"/>
    <property type="match status" value="1"/>
</dbReference>
<dbReference type="InterPro" id="IPR037523">
    <property type="entry name" value="VOC_core"/>
</dbReference>
<evidence type="ECO:0000313" key="3">
    <source>
        <dbReference type="Proteomes" id="UP000018211"/>
    </source>
</evidence>
<dbReference type="EMBL" id="CAOF01000137">
    <property type="protein sequence ID" value="CCO48138.1"/>
    <property type="molecule type" value="Genomic_DNA"/>
</dbReference>
<dbReference type="InterPro" id="IPR029068">
    <property type="entry name" value="Glyas_Bleomycin-R_OHBP_Dase"/>
</dbReference>
<protein>
    <submittedName>
        <fullName evidence="2">Enzyme related to lactoylglutathione lyase</fullName>
    </submittedName>
</protein>
<dbReference type="Gene3D" id="3.10.180.10">
    <property type="entry name" value="2,3-Dihydroxybiphenyl 1,2-Dioxygenase, domain 1"/>
    <property type="match status" value="1"/>
</dbReference>
<proteinExistence type="predicted"/>
<dbReference type="PANTHER" id="PTHR33993">
    <property type="entry name" value="GLYOXALASE-RELATED"/>
    <property type="match status" value="1"/>
</dbReference>
<feature type="domain" description="VOC" evidence="1">
    <location>
        <begin position="4"/>
        <end position="121"/>
    </location>
</feature>
<evidence type="ECO:0000259" key="1">
    <source>
        <dbReference type="PROSITE" id="PS51819"/>
    </source>
</evidence>